<dbReference type="InterPro" id="IPR010441">
    <property type="entry name" value="CH_2"/>
</dbReference>
<name>A0A8S1LXT8_PARPR</name>
<comment type="caution">
    <text evidence="3">The sequence shown here is derived from an EMBL/GenBank/DDBJ whole genome shotgun (WGS) entry which is preliminary data.</text>
</comment>
<gene>
    <name evidence="3" type="ORF">PPRIM_AZ9-3.1.T0510165</name>
</gene>
<keyword evidence="4" id="KW-1185">Reference proteome</keyword>
<accession>A0A8S1LXT8</accession>
<dbReference type="AlphaFoldDB" id="A0A8S1LXT8"/>
<dbReference type="Pfam" id="PF06294">
    <property type="entry name" value="CH_2"/>
    <property type="match status" value="1"/>
</dbReference>
<dbReference type="Proteomes" id="UP000688137">
    <property type="component" value="Unassembled WGS sequence"/>
</dbReference>
<dbReference type="FunFam" id="1.10.418.10:FF:000059">
    <property type="entry name" value="RIKEN cDNA 6430531B16 gene"/>
    <property type="match status" value="1"/>
</dbReference>
<dbReference type="InterPro" id="IPR052111">
    <property type="entry name" value="Spermatogenesis_Ciliary_MAP"/>
</dbReference>
<dbReference type="InterPro" id="IPR001715">
    <property type="entry name" value="CH_dom"/>
</dbReference>
<reference evidence="3" key="1">
    <citation type="submission" date="2021-01" db="EMBL/GenBank/DDBJ databases">
        <authorList>
            <consortium name="Genoscope - CEA"/>
            <person name="William W."/>
        </authorList>
    </citation>
    <scope>NUCLEOTIDE SEQUENCE</scope>
</reference>
<dbReference type="PANTHER" id="PTHR12509:SF9">
    <property type="entry name" value="SPERM FLAGELLAR PROTEIN 1 ISOFORM X1"/>
    <property type="match status" value="1"/>
</dbReference>
<protein>
    <recommendedName>
        <fullName evidence="2">Calponin-homology (CH) domain-containing protein</fullName>
    </recommendedName>
</protein>
<dbReference type="EMBL" id="CAJJDM010000051">
    <property type="protein sequence ID" value="CAD8073638.1"/>
    <property type="molecule type" value="Genomic_DNA"/>
</dbReference>
<feature type="coiled-coil region" evidence="1">
    <location>
        <begin position="136"/>
        <end position="177"/>
    </location>
</feature>
<dbReference type="GO" id="GO:0005930">
    <property type="term" value="C:axoneme"/>
    <property type="evidence" value="ECO:0007669"/>
    <property type="project" value="TreeGrafter"/>
</dbReference>
<dbReference type="OMA" id="NWEIFNH"/>
<dbReference type="GO" id="GO:0051493">
    <property type="term" value="P:regulation of cytoskeleton organization"/>
    <property type="evidence" value="ECO:0007669"/>
    <property type="project" value="TreeGrafter"/>
</dbReference>
<dbReference type="GO" id="GO:0008017">
    <property type="term" value="F:microtubule binding"/>
    <property type="evidence" value="ECO:0007669"/>
    <property type="project" value="TreeGrafter"/>
</dbReference>
<evidence type="ECO:0000313" key="4">
    <source>
        <dbReference type="Proteomes" id="UP000688137"/>
    </source>
</evidence>
<dbReference type="PROSITE" id="PS50021">
    <property type="entry name" value="CH"/>
    <property type="match status" value="1"/>
</dbReference>
<feature type="domain" description="Calponin-homology (CH)" evidence="2">
    <location>
        <begin position="11"/>
        <end position="116"/>
    </location>
</feature>
<dbReference type="PANTHER" id="PTHR12509">
    <property type="entry name" value="SPERMATOGENESIS-ASSOCIATED 4-RELATED"/>
    <property type="match status" value="1"/>
</dbReference>
<organism evidence="3 4">
    <name type="scientific">Paramecium primaurelia</name>
    <dbReference type="NCBI Taxonomy" id="5886"/>
    <lineage>
        <taxon>Eukaryota</taxon>
        <taxon>Sar</taxon>
        <taxon>Alveolata</taxon>
        <taxon>Ciliophora</taxon>
        <taxon>Intramacronucleata</taxon>
        <taxon>Oligohymenophorea</taxon>
        <taxon>Peniculida</taxon>
        <taxon>Parameciidae</taxon>
        <taxon>Paramecium</taxon>
    </lineage>
</organism>
<evidence type="ECO:0000259" key="2">
    <source>
        <dbReference type="PROSITE" id="PS50021"/>
    </source>
</evidence>
<proteinExistence type="predicted"/>
<evidence type="ECO:0000256" key="1">
    <source>
        <dbReference type="SAM" id="Coils"/>
    </source>
</evidence>
<evidence type="ECO:0000313" key="3">
    <source>
        <dbReference type="EMBL" id="CAD8073638.1"/>
    </source>
</evidence>
<sequence>MKSRDNLQQIDDELNELYTWVDTVPFSRQKRQIAKDFEDGILMAEVVHHFLPKKVDLQNYSQANSYQSKLQNWNTLNTKVFQNLGFQLTQNDIEQIISAKNGAIERVLMILKSKIMNYQDNETVEPQKSSATNISINNNQSTIQDLEQKIADQQDIIAILELKINKLQQLVKLKDNKIQAFSSKIQQLGFRF</sequence>
<keyword evidence="1" id="KW-0175">Coiled coil</keyword>